<dbReference type="Pfam" id="PF08240">
    <property type="entry name" value="ADH_N"/>
    <property type="match status" value="1"/>
</dbReference>
<dbReference type="InterPro" id="IPR020843">
    <property type="entry name" value="ER"/>
</dbReference>
<dbReference type="CDD" id="cd05280">
    <property type="entry name" value="MDR_yhdh_yhfp"/>
    <property type="match status" value="1"/>
</dbReference>
<feature type="domain" description="Enoyl reductase (ER)" evidence="1">
    <location>
        <begin position="20"/>
        <end position="329"/>
    </location>
</feature>
<dbReference type="InterPro" id="IPR011032">
    <property type="entry name" value="GroES-like_sf"/>
</dbReference>
<evidence type="ECO:0000313" key="2">
    <source>
        <dbReference type="EMBL" id="PLP96713.1"/>
    </source>
</evidence>
<dbReference type="InterPro" id="IPR051397">
    <property type="entry name" value="Zn-ADH-like_protein"/>
</dbReference>
<evidence type="ECO:0000259" key="1">
    <source>
        <dbReference type="SMART" id="SM00829"/>
    </source>
</evidence>
<dbReference type="AlphaFoldDB" id="A0A2N5C3B1"/>
<dbReference type="SUPFAM" id="SSF50129">
    <property type="entry name" value="GroES-like"/>
    <property type="match status" value="1"/>
</dbReference>
<dbReference type="SUPFAM" id="SSF51735">
    <property type="entry name" value="NAD(P)-binding Rossmann-fold domains"/>
    <property type="match status" value="1"/>
</dbReference>
<protein>
    <submittedName>
        <fullName evidence="2">Oxidoreductase</fullName>
    </submittedName>
</protein>
<gene>
    <name evidence="2" type="ORF">CYJ10_30460</name>
</gene>
<dbReference type="GO" id="GO:0043957">
    <property type="term" value="F:acryloyl-CoA reductase (NADPH) activity"/>
    <property type="evidence" value="ECO:0007669"/>
    <property type="project" value="TreeGrafter"/>
</dbReference>
<dbReference type="Pfam" id="PF00107">
    <property type="entry name" value="ADH_zinc_N"/>
    <property type="match status" value="1"/>
</dbReference>
<dbReference type="RefSeq" id="WP_101685174.1">
    <property type="nucleotide sequence ID" value="NZ_PJRP01000023.1"/>
</dbReference>
<reference evidence="2 3" key="1">
    <citation type="submission" date="2017-12" db="EMBL/GenBank/DDBJ databases">
        <title>Genome sequence of the active heterotrophic nitrifier-denitrifier, Cupriavidus pauculus UM1.</title>
        <authorList>
            <person name="Putonti C."/>
            <person name="Castignetti D."/>
        </authorList>
    </citation>
    <scope>NUCLEOTIDE SEQUENCE [LARGE SCALE GENOMIC DNA]</scope>
    <source>
        <strain evidence="2 3">UM1</strain>
    </source>
</reference>
<dbReference type="InterPro" id="IPR013154">
    <property type="entry name" value="ADH-like_N"/>
</dbReference>
<dbReference type="InterPro" id="IPR036291">
    <property type="entry name" value="NAD(P)-bd_dom_sf"/>
</dbReference>
<proteinExistence type="predicted"/>
<dbReference type="OrthoDB" id="9787435at2"/>
<dbReference type="Gene3D" id="3.90.180.10">
    <property type="entry name" value="Medium-chain alcohol dehydrogenases, catalytic domain"/>
    <property type="match status" value="1"/>
</dbReference>
<dbReference type="Gene3D" id="3.40.50.720">
    <property type="entry name" value="NAD(P)-binding Rossmann-like Domain"/>
    <property type="match status" value="1"/>
</dbReference>
<dbReference type="InterPro" id="IPR013149">
    <property type="entry name" value="ADH-like_C"/>
</dbReference>
<dbReference type="Proteomes" id="UP000234341">
    <property type="component" value="Unassembled WGS sequence"/>
</dbReference>
<name>A0A2N5C3B1_9BURK</name>
<organism evidence="2 3">
    <name type="scientific">Cupriavidus pauculus</name>
    <dbReference type="NCBI Taxonomy" id="82633"/>
    <lineage>
        <taxon>Bacteria</taxon>
        <taxon>Pseudomonadati</taxon>
        <taxon>Pseudomonadota</taxon>
        <taxon>Betaproteobacteria</taxon>
        <taxon>Burkholderiales</taxon>
        <taxon>Burkholderiaceae</taxon>
        <taxon>Cupriavidus</taxon>
    </lineage>
</organism>
<comment type="caution">
    <text evidence="2">The sequence shown here is derived from an EMBL/GenBank/DDBJ whole genome shotgun (WGS) entry which is preliminary data.</text>
</comment>
<dbReference type="PANTHER" id="PTHR43677">
    <property type="entry name" value="SHORT-CHAIN DEHYDROGENASE/REDUCTASE"/>
    <property type="match status" value="1"/>
</dbReference>
<sequence length="333" mass="35115">MIPNSFSAFVINKAPDGQVGGAFTELSLTDLDDGEVTIRVHYSSINYKDALAATGAGKIIRRFPCVGGIDLAGEVIDSTDKRFKPGDAVLANSFDIGVSHHGGYAQLARIPAKWVVRVPPSLSLLESMALGCAGFTAALSIMRMEHNGLTPDRGPVVVTGATGGVGSLAINMLAGLGYEVVALTGKPSEQDYLKNLGASAVKLTSTIDHAQVRPLEGGLWAGAVDNVGGPILHWLLATMMQAGTVASIGNAASATLETSVFPFILRGVSLLGIDSGYMPFPTRQHAWDRLATDLRPANLMDITRVINFDALPMAFDQFVQGQVKGRTVVKIIE</sequence>
<evidence type="ECO:0000313" key="3">
    <source>
        <dbReference type="Proteomes" id="UP000234341"/>
    </source>
</evidence>
<dbReference type="NCBIfam" id="TIGR02823">
    <property type="entry name" value="oxido_YhdH"/>
    <property type="match status" value="1"/>
</dbReference>
<dbReference type="EMBL" id="PJRP01000023">
    <property type="protein sequence ID" value="PLP96713.1"/>
    <property type="molecule type" value="Genomic_DNA"/>
</dbReference>
<accession>A0A2N5C3B1</accession>
<dbReference type="SMART" id="SM00829">
    <property type="entry name" value="PKS_ER"/>
    <property type="match status" value="1"/>
</dbReference>
<dbReference type="InterPro" id="IPR014188">
    <property type="entry name" value="Acrylyl-CoA_reductase_AcuI"/>
</dbReference>
<dbReference type="PANTHER" id="PTHR43677:SF1">
    <property type="entry name" value="ACRYLYL-COA REDUCTASE ACUI-RELATED"/>
    <property type="match status" value="1"/>
</dbReference>